<comment type="subcellular location">
    <subcellularLocation>
        <location evidence="1">Membrane</location>
    </subcellularLocation>
</comment>
<protein>
    <submittedName>
        <fullName evidence="6">Glycine zipper 2TM domain-containing protein</fullName>
    </submittedName>
</protein>
<proteinExistence type="predicted"/>
<feature type="region of interest" description="Disordered" evidence="3">
    <location>
        <begin position="165"/>
        <end position="207"/>
    </location>
</feature>
<dbReference type="PANTHER" id="PTHR35603:SF2">
    <property type="entry name" value="OUTER MEMBRANE LIPOPROTEIN"/>
    <property type="match status" value="1"/>
</dbReference>
<feature type="compositionally biased region" description="Basic and acidic residues" evidence="3">
    <location>
        <begin position="256"/>
        <end position="265"/>
    </location>
</feature>
<feature type="chain" id="PRO_5029016789" evidence="4">
    <location>
        <begin position="23"/>
        <end position="265"/>
    </location>
</feature>
<dbReference type="KEGG" id="drg:H9K76_13215"/>
<dbReference type="Proteomes" id="UP000515811">
    <property type="component" value="Chromosome"/>
</dbReference>
<evidence type="ECO:0000256" key="4">
    <source>
        <dbReference type="SAM" id="SignalP"/>
    </source>
</evidence>
<sequence>MNKFIAFTALSLSAATAGTAFAQEQGRVLSATPVMQQVAIPQQVCNNEMVYAQRQPSGAGAILGAVVGGLAGSAIGGGSGRAAATALGVFGGSIIGNNVEAGPPGYVPMQRCGTQTYYENRTVAYDVTYEYAGRRYTTRTQYDPGPWIPLSVQPLSQGGPDAYGTYGGYGQDPSYSYQRPTQPQGYYDDGRYYGDRGQTYGNDDGRYYDNGSYQDNRYGNGGYYQGGGAQPRPGVVVTGDTGTYTAPVTNGSIEYRNSRGEPYRP</sequence>
<accession>A0A7G9RJ27</accession>
<keyword evidence="7" id="KW-1185">Reference proteome</keyword>
<dbReference type="EMBL" id="CP060714">
    <property type="protein sequence ID" value="QNN55602.1"/>
    <property type="molecule type" value="Genomic_DNA"/>
</dbReference>
<evidence type="ECO:0000256" key="1">
    <source>
        <dbReference type="ARBA" id="ARBA00004370"/>
    </source>
</evidence>
<name>A0A7G9RJ27_9BURK</name>
<dbReference type="InterPro" id="IPR008816">
    <property type="entry name" value="Gly_zipper_2TM_dom"/>
</dbReference>
<keyword evidence="2" id="KW-0472">Membrane</keyword>
<dbReference type="GO" id="GO:0019867">
    <property type="term" value="C:outer membrane"/>
    <property type="evidence" value="ECO:0007669"/>
    <property type="project" value="InterPro"/>
</dbReference>
<evidence type="ECO:0000259" key="5">
    <source>
        <dbReference type="Pfam" id="PF05433"/>
    </source>
</evidence>
<evidence type="ECO:0000313" key="7">
    <source>
        <dbReference type="Proteomes" id="UP000515811"/>
    </source>
</evidence>
<evidence type="ECO:0000313" key="6">
    <source>
        <dbReference type="EMBL" id="QNN55602.1"/>
    </source>
</evidence>
<organism evidence="6 7">
    <name type="scientific">Diaphorobacter ruginosibacter</name>
    <dbReference type="NCBI Taxonomy" id="1715720"/>
    <lineage>
        <taxon>Bacteria</taxon>
        <taxon>Pseudomonadati</taxon>
        <taxon>Pseudomonadota</taxon>
        <taxon>Betaproteobacteria</taxon>
        <taxon>Burkholderiales</taxon>
        <taxon>Comamonadaceae</taxon>
        <taxon>Diaphorobacter</taxon>
    </lineage>
</organism>
<feature type="region of interest" description="Disordered" evidence="3">
    <location>
        <begin position="241"/>
        <end position="265"/>
    </location>
</feature>
<dbReference type="PANTHER" id="PTHR35603">
    <property type="match status" value="1"/>
</dbReference>
<dbReference type="RefSeq" id="WP_187595875.1">
    <property type="nucleotide sequence ID" value="NZ_CP060714.1"/>
</dbReference>
<dbReference type="Pfam" id="PF05433">
    <property type="entry name" value="Rick_17kDa_Anti"/>
    <property type="match status" value="1"/>
</dbReference>
<feature type="signal peptide" evidence="4">
    <location>
        <begin position="1"/>
        <end position="22"/>
    </location>
</feature>
<feature type="compositionally biased region" description="Polar residues" evidence="3">
    <location>
        <begin position="173"/>
        <end position="183"/>
    </location>
</feature>
<keyword evidence="4" id="KW-0732">Signal</keyword>
<dbReference type="AlphaFoldDB" id="A0A7G9RJ27"/>
<reference evidence="6 7" key="1">
    <citation type="submission" date="2020-08" db="EMBL/GenBank/DDBJ databases">
        <title>Genome sequence of Diaphorobacter ruginosibacter DSM 27467T.</title>
        <authorList>
            <person name="Hyun D.-W."/>
            <person name="Bae J.-W."/>
        </authorList>
    </citation>
    <scope>NUCLEOTIDE SEQUENCE [LARGE SCALE GENOMIC DNA]</scope>
    <source>
        <strain evidence="6 7">DSM 27467</strain>
    </source>
</reference>
<dbReference type="InterPro" id="IPR051407">
    <property type="entry name" value="Bact_OM_lipoprot/Surf_antigen"/>
</dbReference>
<gene>
    <name evidence="6" type="ORF">H9K76_13215</name>
</gene>
<evidence type="ECO:0000256" key="3">
    <source>
        <dbReference type="SAM" id="MobiDB-lite"/>
    </source>
</evidence>
<evidence type="ECO:0000256" key="2">
    <source>
        <dbReference type="ARBA" id="ARBA00023136"/>
    </source>
</evidence>
<feature type="domain" description="Glycine zipper 2TM" evidence="5">
    <location>
        <begin position="59"/>
        <end position="100"/>
    </location>
</feature>